<proteinExistence type="predicted"/>
<evidence type="ECO:0000313" key="1">
    <source>
        <dbReference type="EMBL" id="MDT0644202.1"/>
    </source>
</evidence>
<protein>
    <submittedName>
        <fullName evidence="1">Uncharacterized protein</fullName>
    </submittedName>
</protein>
<dbReference type="EMBL" id="JAVRHQ010000022">
    <property type="protein sequence ID" value="MDT0644202.1"/>
    <property type="molecule type" value="Genomic_DNA"/>
</dbReference>
<sequence length="90" mass="10137">MESAYMNFNFHLVQLPVIAPDIKVNHFKANWLKSSGSIFILSADKAGFKSNFMSTLKNHIQLMGMLARCTQNTNLESGRKVARFSLVTND</sequence>
<name>A0ABU3CDA3_9FLAO</name>
<dbReference type="RefSeq" id="WP_311535820.1">
    <property type="nucleotide sequence ID" value="NZ_JAVRHQ010000022.1"/>
</dbReference>
<reference evidence="1 2" key="1">
    <citation type="submission" date="2023-09" db="EMBL/GenBank/DDBJ databases">
        <authorList>
            <person name="Rey-Velasco X."/>
        </authorList>
    </citation>
    <scope>NUCLEOTIDE SEQUENCE [LARGE SCALE GENOMIC DNA]</scope>
    <source>
        <strain evidence="1 2">F363</strain>
    </source>
</reference>
<organism evidence="1 2">
    <name type="scientific">Autumnicola tepida</name>
    <dbReference type="NCBI Taxonomy" id="3075595"/>
    <lineage>
        <taxon>Bacteria</taxon>
        <taxon>Pseudomonadati</taxon>
        <taxon>Bacteroidota</taxon>
        <taxon>Flavobacteriia</taxon>
        <taxon>Flavobacteriales</taxon>
        <taxon>Flavobacteriaceae</taxon>
        <taxon>Autumnicola</taxon>
    </lineage>
</organism>
<evidence type="ECO:0000313" key="2">
    <source>
        <dbReference type="Proteomes" id="UP001262889"/>
    </source>
</evidence>
<dbReference type="Proteomes" id="UP001262889">
    <property type="component" value="Unassembled WGS sequence"/>
</dbReference>
<gene>
    <name evidence="1" type="ORF">RM553_15300</name>
</gene>
<accession>A0ABU3CDA3</accession>
<keyword evidence="2" id="KW-1185">Reference proteome</keyword>
<comment type="caution">
    <text evidence="1">The sequence shown here is derived from an EMBL/GenBank/DDBJ whole genome shotgun (WGS) entry which is preliminary data.</text>
</comment>